<dbReference type="InterPro" id="IPR016195">
    <property type="entry name" value="Pol/histidinol_Pase-like"/>
</dbReference>
<keyword evidence="2" id="KW-1185">Reference proteome</keyword>
<accession>A0A6P1MGS8</accession>
<sequence length="643" mass="70819">MGWVSFAGWDRRLGDAEAAACVAQCKMLYPDRRTLAAYEFFTRGCGKGSGTVEMPSRVQVSETVPEAVIVFSAPAEGIAPGGKVKLWCPNGATDPQLDNPDEPGYVQINAPVAFHAGLSRLCFREMYDQQRDWRFVDVSLPDGLAPNEKITFCWQNVKVDSRAARFDGDHWFFQIAVDRDADGYAELIPNPPDVPKVAGPAVRILVRIASTAIVGEPVRLNICAFDAQDNPATGYAGKLIIAVGQPGVSAPKNVRISGHGAVQCDVHFKKPGFYWVKVQSEDGLEAESNPVEVFAEDPGKRLYWGDLHVHTEMSADARVGAHTVSSYDGSYRIGRYQYALDFQANTDHQGVAQGNYGPDEWEAMCRLTNEANDPGRFVTLLAAELSGKKGDQNVYFSGGVAPFLDHNPADPGCREKDWAKLNGTECFLVPHHFSQTMRPWDWSVFSPQLQPVAEIFSNHGRAEFPNNDPAYCWCKEATLSGKTWVEQLSSGKLLGAIAASDDHWARPGTCGLTAIWVSELTREDVYRAVQNRCCYASTNARAILHFNVNGKEMGQAVSTDGAPQFNVRAAAPVAIQKVEIIRDGAPVFEVTPEARTAELDWNDDGFSFSAFYYVRLTLAAESNTECYMKNKQQFVWSSPVWVS</sequence>
<organism evidence="1 2">
    <name type="scientific">Tichowtungia aerotolerans</name>
    <dbReference type="NCBI Taxonomy" id="2697043"/>
    <lineage>
        <taxon>Bacteria</taxon>
        <taxon>Pseudomonadati</taxon>
        <taxon>Kiritimatiellota</taxon>
        <taxon>Tichowtungiia</taxon>
        <taxon>Tichowtungiales</taxon>
        <taxon>Tichowtungiaceae</taxon>
        <taxon>Tichowtungia</taxon>
    </lineage>
</organism>
<dbReference type="Pfam" id="PF12228">
    <property type="entry name" value="DUF3604"/>
    <property type="match status" value="1"/>
</dbReference>
<dbReference type="InterPro" id="IPR022028">
    <property type="entry name" value="DUF3604"/>
</dbReference>
<evidence type="ECO:0000313" key="2">
    <source>
        <dbReference type="Proteomes" id="UP000464954"/>
    </source>
</evidence>
<dbReference type="EMBL" id="CP047593">
    <property type="protein sequence ID" value="QHI70786.1"/>
    <property type="molecule type" value="Genomic_DNA"/>
</dbReference>
<dbReference type="RefSeq" id="WP_160629958.1">
    <property type="nucleotide sequence ID" value="NZ_CP047593.1"/>
</dbReference>
<name>A0A6P1MGS8_9BACT</name>
<reference evidence="1 2" key="1">
    <citation type="submission" date="2020-01" db="EMBL/GenBank/DDBJ databases">
        <title>Ponticoccus aerotolerans gen. nov., sp. nov., an anaerobic bacterium and proposal of Ponticoccusceae fam. nov., Ponticoccusles ord. nov. and Ponticoccuse classis nov. in the phylum Kiritimatiellaeota.</title>
        <authorList>
            <person name="Zhou L.Y."/>
            <person name="Du Z.J."/>
        </authorList>
    </citation>
    <scope>NUCLEOTIDE SEQUENCE [LARGE SCALE GENOMIC DNA]</scope>
    <source>
        <strain evidence="1 2">S-5007</strain>
    </source>
</reference>
<proteinExistence type="predicted"/>
<protein>
    <submittedName>
        <fullName evidence="1">DUF3604 domain-containing protein</fullName>
    </submittedName>
</protein>
<dbReference type="SUPFAM" id="SSF89550">
    <property type="entry name" value="PHP domain-like"/>
    <property type="match status" value="1"/>
</dbReference>
<gene>
    <name evidence="1" type="ORF">GT409_15505</name>
</gene>
<dbReference type="Proteomes" id="UP000464954">
    <property type="component" value="Chromosome"/>
</dbReference>
<dbReference type="Gene3D" id="3.20.20.140">
    <property type="entry name" value="Metal-dependent hydrolases"/>
    <property type="match status" value="1"/>
</dbReference>
<evidence type="ECO:0000313" key="1">
    <source>
        <dbReference type="EMBL" id="QHI70786.1"/>
    </source>
</evidence>
<dbReference type="AlphaFoldDB" id="A0A6P1MGS8"/>
<dbReference type="KEGG" id="taer:GT409_15505"/>